<comment type="caution">
    <text evidence="1">The sequence shown here is derived from an EMBL/GenBank/DDBJ whole genome shotgun (WGS) entry which is preliminary data.</text>
</comment>
<accession>A0A4Y2QIE3</accession>
<proteinExistence type="predicted"/>
<gene>
    <name evidence="1" type="ORF">AVEN_179737_1</name>
</gene>
<reference evidence="1 2" key="1">
    <citation type="journal article" date="2019" name="Sci. Rep.">
        <title>Orb-weaving spider Araneus ventricosus genome elucidates the spidroin gene catalogue.</title>
        <authorList>
            <person name="Kono N."/>
            <person name="Nakamura H."/>
            <person name="Ohtoshi R."/>
            <person name="Moran D.A.P."/>
            <person name="Shinohara A."/>
            <person name="Yoshida Y."/>
            <person name="Fujiwara M."/>
            <person name="Mori M."/>
            <person name="Tomita M."/>
            <person name="Arakawa K."/>
        </authorList>
    </citation>
    <scope>NUCLEOTIDE SEQUENCE [LARGE SCALE GENOMIC DNA]</scope>
</reference>
<protein>
    <submittedName>
        <fullName evidence="1">Uncharacterized protein</fullName>
    </submittedName>
</protein>
<evidence type="ECO:0000313" key="2">
    <source>
        <dbReference type="Proteomes" id="UP000499080"/>
    </source>
</evidence>
<evidence type="ECO:0000313" key="1">
    <source>
        <dbReference type="EMBL" id="GBN63074.1"/>
    </source>
</evidence>
<sequence>MKAGSALVPMMAVCWLEGGQGVHFKHDLIASLPSPIMLPHRGEDGGPGWNGRCTSGVFSPGRVTQGVKAIPLHKLKHKGNGQSHTSSLGRPRSANRSCTLLLYHESFVFCGRADSRRSS</sequence>
<organism evidence="1 2">
    <name type="scientific">Araneus ventricosus</name>
    <name type="common">Orbweaver spider</name>
    <name type="synonym">Epeira ventricosa</name>
    <dbReference type="NCBI Taxonomy" id="182803"/>
    <lineage>
        <taxon>Eukaryota</taxon>
        <taxon>Metazoa</taxon>
        <taxon>Ecdysozoa</taxon>
        <taxon>Arthropoda</taxon>
        <taxon>Chelicerata</taxon>
        <taxon>Arachnida</taxon>
        <taxon>Araneae</taxon>
        <taxon>Araneomorphae</taxon>
        <taxon>Entelegynae</taxon>
        <taxon>Araneoidea</taxon>
        <taxon>Araneidae</taxon>
        <taxon>Araneus</taxon>
    </lineage>
</organism>
<dbReference type="Proteomes" id="UP000499080">
    <property type="component" value="Unassembled WGS sequence"/>
</dbReference>
<dbReference type="OrthoDB" id="6466693at2759"/>
<dbReference type="EMBL" id="BGPR01138850">
    <property type="protein sequence ID" value="GBN63074.1"/>
    <property type="molecule type" value="Genomic_DNA"/>
</dbReference>
<name>A0A4Y2QIE3_ARAVE</name>
<keyword evidence="2" id="KW-1185">Reference proteome</keyword>
<dbReference type="AlphaFoldDB" id="A0A4Y2QIE3"/>